<proteinExistence type="predicted"/>
<dbReference type="Gene3D" id="3.30.565.10">
    <property type="entry name" value="Histidine kinase-like ATPase, C-terminal domain"/>
    <property type="match status" value="1"/>
</dbReference>
<dbReference type="InterPro" id="IPR036890">
    <property type="entry name" value="HATPase_C_sf"/>
</dbReference>
<dbReference type="InterPro" id="IPR050640">
    <property type="entry name" value="Bact_2-comp_sensor_kinase"/>
</dbReference>
<gene>
    <name evidence="3" type="ORF">IAB81_01130</name>
</gene>
<reference evidence="3" key="2">
    <citation type="journal article" date="2021" name="PeerJ">
        <title>Extensive microbial diversity within the chicken gut microbiome revealed by metagenomics and culture.</title>
        <authorList>
            <person name="Gilroy R."/>
            <person name="Ravi A."/>
            <person name="Getino M."/>
            <person name="Pursley I."/>
            <person name="Horton D.L."/>
            <person name="Alikhan N.F."/>
            <person name="Baker D."/>
            <person name="Gharbi K."/>
            <person name="Hall N."/>
            <person name="Watson M."/>
            <person name="Adriaenssens E.M."/>
            <person name="Foster-Nyarko E."/>
            <person name="Jarju S."/>
            <person name="Secka A."/>
            <person name="Antonio M."/>
            <person name="Oren A."/>
            <person name="Chaudhuri R.R."/>
            <person name="La Ragione R."/>
            <person name="Hildebrand F."/>
            <person name="Pallen M.J."/>
        </authorList>
    </citation>
    <scope>NUCLEOTIDE SEQUENCE</scope>
    <source>
        <strain evidence="3">B1-8020</strain>
    </source>
</reference>
<organism evidence="3 4">
    <name type="scientific">Candidatus Merdivivens pullicola</name>
    <dbReference type="NCBI Taxonomy" id="2840872"/>
    <lineage>
        <taxon>Bacteria</taxon>
        <taxon>Pseudomonadati</taxon>
        <taxon>Bacteroidota</taxon>
        <taxon>Bacteroidia</taxon>
        <taxon>Bacteroidales</taxon>
        <taxon>Muribaculaceae</taxon>
        <taxon>Muribaculaceae incertae sedis</taxon>
        <taxon>Candidatus Merdivivens</taxon>
    </lineage>
</organism>
<sequence length="351" mass="40586">MEGSRTHSKVPGAVIHIIVWALFFALPLFFMWNRSWESMDWGRFLRHCVNLLVLCSAFYLNYFILIPRLLFKGSKHKFVLANVCMATVFSTAMMLWQMHSFVPDAPGPRFRINPVLFSFARDFVSIFIMICLSALVKMSVRWQKAENARREAEKSRSEAELKNLRNQLNPHFLLNTLNNIYALISIDTEKAQEAVSELSRLLRYVLYDNNQHTVPLCKEMDFIKDYIYLMKIRVSQNVSVETDIRVSPDSLTPVAPLIFISLIENAFKHGISPVEQSRIRIFFDETPECVVCDIRNSFHPKSHSDKSGSGIGLEQVGKRLELLYSGHYFWNKGVSEDGKEYFSHLELMKNG</sequence>
<evidence type="ECO:0000313" key="3">
    <source>
        <dbReference type="EMBL" id="MBO8472220.1"/>
    </source>
</evidence>
<feature type="transmembrane region" description="Helical" evidence="1">
    <location>
        <begin position="78"/>
        <end position="96"/>
    </location>
</feature>
<dbReference type="AlphaFoldDB" id="A0A9D9NGC9"/>
<dbReference type="GO" id="GO:0000155">
    <property type="term" value="F:phosphorelay sensor kinase activity"/>
    <property type="evidence" value="ECO:0007669"/>
    <property type="project" value="InterPro"/>
</dbReference>
<accession>A0A9D9NGC9</accession>
<keyword evidence="3" id="KW-0418">Kinase</keyword>
<evidence type="ECO:0000313" key="4">
    <source>
        <dbReference type="Proteomes" id="UP000823604"/>
    </source>
</evidence>
<feature type="transmembrane region" description="Helical" evidence="1">
    <location>
        <begin position="116"/>
        <end position="136"/>
    </location>
</feature>
<feature type="transmembrane region" description="Helical" evidence="1">
    <location>
        <begin position="44"/>
        <end position="66"/>
    </location>
</feature>
<dbReference type="Proteomes" id="UP000823604">
    <property type="component" value="Unassembled WGS sequence"/>
</dbReference>
<feature type="domain" description="Signal transduction histidine kinase internal region" evidence="2">
    <location>
        <begin position="159"/>
        <end position="236"/>
    </location>
</feature>
<dbReference type="SUPFAM" id="SSF55874">
    <property type="entry name" value="ATPase domain of HSP90 chaperone/DNA topoisomerase II/histidine kinase"/>
    <property type="match status" value="1"/>
</dbReference>
<dbReference type="GO" id="GO:0016020">
    <property type="term" value="C:membrane"/>
    <property type="evidence" value="ECO:0007669"/>
    <property type="project" value="InterPro"/>
</dbReference>
<keyword evidence="1" id="KW-1133">Transmembrane helix</keyword>
<dbReference type="EMBL" id="JADIMA010000011">
    <property type="protein sequence ID" value="MBO8472220.1"/>
    <property type="molecule type" value="Genomic_DNA"/>
</dbReference>
<evidence type="ECO:0000259" key="2">
    <source>
        <dbReference type="Pfam" id="PF06580"/>
    </source>
</evidence>
<name>A0A9D9NGC9_9BACT</name>
<feature type="transmembrane region" description="Helical" evidence="1">
    <location>
        <begin position="12"/>
        <end position="32"/>
    </location>
</feature>
<keyword evidence="3" id="KW-0808">Transferase</keyword>
<dbReference type="InterPro" id="IPR010559">
    <property type="entry name" value="Sig_transdc_His_kin_internal"/>
</dbReference>
<dbReference type="Pfam" id="PF06580">
    <property type="entry name" value="His_kinase"/>
    <property type="match status" value="1"/>
</dbReference>
<keyword evidence="1" id="KW-0812">Transmembrane</keyword>
<comment type="caution">
    <text evidence="3">The sequence shown here is derived from an EMBL/GenBank/DDBJ whole genome shotgun (WGS) entry which is preliminary data.</text>
</comment>
<protein>
    <submittedName>
        <fullName evidence="3">Histidine kinase</fullName>
    </submittedName>
</protein>
<evidence type="ECO:0000256" key="1">
    <source>
        <dbReference type="SAM" id="Phobius"/>
    </source>
</evidence>
<reference evidence="3" key="1">
    <citation type="submission" date="2020-10" db="EMBL/GenBank/DDBJ databases">
        <authorList>
            <person name="Gilroy R."/>
        </authorList>
    </citation>
    <scope>NUCLEOTIDE SEQUENCE</scope>
    <source>
        <strain evidence="3">B1-8020</strain>
    </source>
</reference>
<dbReference type="PANTHER" id="PTHR34220:SF7">
    <property type="entry name" value="SENSOR HISTIDINE KINASE YPDA"/>
    <property type="match status" value="1"/>
</dbReference>
<dbReference type="PANTHER" id="PTHR34220">
    <property type="entry name" value="SENSOR HISTIDINE KINASE YPDA"/>
    <property type="match status" value="1"/>
</dbReference>
<keyword evidence="1" id="KW-0472">Membrane</keyword>